<comment type="caution">
    <text evidence="2">The sequence shown here is derived from an EMBL/GenBank/DDBJ whole genome shotgun (WGS) entry which is preliminary data.</text>
</comment>
<evidence type="ECO:0008006" key="4">
    <source>
        <dbReference type="Google" id="ProtNLM"/>
    </source>
</evidence>
<evidence type="ECO:0000313" key="2">
    <source>
        <dbReference type="EMBL" id="PPL14301.1"/>
    </source>
</evidence>
<sequence length="190" mass="19185">MPSVSAPSTAASAAPAPARGARLALLVGGLAAVGFGIAVLAWPTKAAVALTGLIALYAIIAGIVYVALGIFSKSLGAGGRIGHVLLGVLYVIAGVYAFSSLQQSAAFLALFLTIMVGVMWVIEGFTSLFTLGQSGSKALTVLFAILSVIAGLTLLSSPLWGAVFLWWFLAIALIVLGALNVGRAVTGRKG</sequence>
<dbReference type="Pfam" id="PF03729">
    <property type="entry name" value="DUF308"/>
    <property type="match status" value="2"/>
</dbReference>
<dbReference type="Proteomes" id="UP000237755">
    <property type="component" value="Unassembled WGS sequence"/>
</dbReference>
<reference evidence="2 3" key="1">
    <citation type="journal article" date="2008" name="Int. J. Syst. Evol. Microbiol.">
        <title>Leifsonia pindariensis sp. nov., isolated from the Pindari glacier of the Indian Himalayas, and emended description of the genus Leifsonia.</title>
        <authorList>
            <person name="Reddy G.S."/>
            <person name="Prabagaran S.R."/>
            <person name="Shivaji S."/>
        </authorList>
    </citation>
    <scope>NUCLEOTIDE SEQUENCE [LARGE SCALE GENOMIC DNA]</scope>
    <source>
        <strain evidence="2 3">PON 10</strain>
    </source>
</reference>
<protein>
    <recommendedName>
        <fullName evidence="4">DUF308 domain-containing protein</fullName>
    </recommendedName>
</protein>
<keyword evidence="3" id="KW-1185">Reference proteome</keyword>
<evidence type="ECO:0000256" key="1">
    <source>
        <dbReference type="SAM" id="Phobius"/>
    </source>
</evidence>
<dbReference type="InterPro" id="IPR052712">
    <property type="entry name" value="Acid_resist_chaperone_HdeD"/>
</dbReference>
<dbReference type="EMBL" id="MPZN01000101">
    <property type="protein sequence ID" value="PPL14301.1"/>
    <property type="molecule type" value="Genomic_DNA"/>
</dbReference>
<name>A0ABX5ASH9_9MICO</name>
<gene>
    <name evidence="2" type="ORF">GY24_16655</name>
</gene>
<dbReference type="InterPro" id="IPR005325">
    <property type="entry name" value="DUF308_memb"/>
</dbReference>
<dbReference type="PANTHER" id="PTHR34989">
    <property type="entry name" value="PROTEIN HDED"/>
    <property type="match status" value="1"/>
</dbReference>
<dbReference type="PANTHER" id="PTHR34989:SF1">
    <property type="entry name" value="PROTEIN HDED"/>
    <property type="match status" value="1"/>
</dbReference>
<accession>A0ABX5ASH9</accession>
<feature type="transmembrane region" description="Helical" evidence="1">
    <location>
        <begin position="48"/>
        <end position="68"/>
    </location>
</feature>
<evidence type="ECO:0000313" key="3">
    <source>
        <dbReference type="Proteomes" id="UP000237755"/>
    </source>
</evidence>
<keyword evidence="1" id="KW-1133">Transmembrane helix</keyword>
<proteinExistence type="predicted"/>
<feature type="transmembrane region" description="Helical" evidence="1">
    <location>
        <begin position="80"/>
        <end position="99"/>
    </location>
</feature>
<feature type="transmembrane region" description="Helical" evidence="1">
    <location>
        <begin position="163"/>
        <end position="182"/>
    </location>
</feature>
<feature type="transmembrane region" description="Helical" evidence="1">
    <location>
        <begin position="138"/>
        <end position="157"/>
    </location>
</feature>
<feature type="transmembrane region" description="Helical" evidence="1">
    <location>
        <begin position="23"/>
        <end position="42"/>
    </location>
</feature>
<feature type="transmembrane region" description="Helical" evidence="1">
    <location>
        <begin position="105"/>
        <end position="126"/>
    </location>
</feature>
<keyword evidence="1" id="KW-0812">Transmembrane</keyword>
<keyword evidence="1" id="KW-0472">Membrane</keyword>
<organism evidence="2 3">
    <name type="scientific">Microterricola pindariensis</name>
    <dbReference type="NCBI Taxonomy" id="478010"/>
    <lineage>
        <taxon>Bacteria</taxon>
        <taxon>Bacillati</taxon>
        <taxon>Actinomycetota</taxon>
        <taxon>Actinomycetes</taxon>
        <taxon>Micrococcales</taxon>
        <taxon>Microbacteriaceae</taxon>
        <taxon>Microterricola</taxon>
    </lineage>
</organism>